<feature type="transmembrane region" description="Helical" evidence="6">
    <location>
        <begin position="184"/>
        <end position="207"/>
    </location>
</feature>
<feature type="transmembrane region" description="Helical" evidence="6">
    <location>
        <begin position="54"/>
        <end position="75"/>
    </location>
</feature>
<organism evidence="8 9">
    <name type="scientific">Paraburkholderia edwinii</name>
    <dbReference type="NCBI Taxonomy" id="2861782"/>
    <lineage>
        <taxon>Bacteria</taxon>
        <taxon>Pseudomonadati</taxon>
        <taxon>Pseudomonadota</taxon>
        <taxon>Betaproteobacteria</taxon>
        <taxon>Burkholderiales</taxon>
        <taxon>Burkholderiaceae</taxon>
        <taxon>Paraburkholderia</taxon>
    </lineage>
</organism>
<evidence type="ECO:0000256" key="3">
    <source>
        <dbReference type="ARBA" id="ARBA00022692"/>
    </source>
</evidence>
<dbReference type="SUPFAM" id="SSF103473">
    <property type="entry name" value="MFS general substrate transporter"/>
    <property type="match status" value="1"/>
</dbReference>
<evidence type="ECO:0000256" key="2">
    <source>
        <dbReference type="ARBA" id="ARBA00022448"/>
    </source>
</evidence>
<dbReference type="InterPro" id="IPR036259">
    <property type="entry name" value="MFS_trans_sf"/>
</dbReference>
<feature type="transmembrane region" description="Helical" evidence="6">
    <location>
        <begin position="282"/>
        <end position="307"/>
    </location>
</feature>
<proteinExistence type="predicted"/>
<dbReference type="InterPro" id="IPR011701">
    <property type="entry name" value="MFS"/>
</dbReference>
<feature type="domain" description="Major facilitator superfamily (MFS) profile" evidence="7">
    <location>
        <begin position="26"/>
        <end position="433"/>
    </location>
</feature>
<dbReference type="CDD" id="cd17319">
    <property type="entry name" value="MFS_ExuT_GudP_like"/>
    <property type="match status" value="1"/>
</dbReference>
<dbReference type="Gene3D" id="1.20.1250.20">
    <property type="entry name" value="MFS general substrate transporter like domains"/>
    <property type="match status" value="2"/>
</dbReference>
<dbReference type="InterPro" id="IPR020846">
    <property type="entry name" value="MFS_dom"/>
</dbReference>
<dbReference type="Pfam" id="PF07690">
    <property type="entry name" value="MFS_1"/>
    <property type="match status" value="1"/>
</dbReference>
<evidence type="ECO:0000259" key="7">
    <source>
        <dbReference type="PROSITE" id="PS50850"/>
    </source>
</evidence>
<feature type="transmembrane region" description="Helical" evidence="6">
    <location>
        <begin position="87"/>
        <end position="110"/>
    </location>
</feature>
<feature type="transmembrane region" description="Helical" evidence="6">
    <location>
        <begin position="406"/>
        <end position="427"/>
    </location>
</feature>
<dbReference type="PANTHER" id="PTHR43791:SF36">
    <property type="entry name" value="TRANSPORTER, PUTATIVE (AFU_ORTHOLOGUE AFUA_6G08340)-RELATED"/>
    <property type="match status" value="1"/>
</dbReference>
<reference evidence="8 9" key="1">
    <citation type="submission" date="2021-07" db="EMBL/GenBank/DDBJ databases">
        <title>Paraburkholderia edwinii protects Aspergillus sp. from phenazines by acting as a toxin sponge.</title>
        <authorList>
            <person name="Dahlstrom K.M."/>
            <person name="Newman D.K."/>
        </authorList>
    </citation>
    <scope>NUCLEOTIDE SEQUENCE [LARGE SCALE GENOMIC DNA]</scope>
    <source>
        <strain evidence="8 9">Pe01</strain>
    </source>
</reference>
<keyword evidence="3 6" id="KW-0812">Transmembrane</keyword>
<feature type="transmembrane region" description="Helical" evidence="6">
    <location>
        <begin position="22"/>
        <end position="39"/>
    </location>
</feature>
<evidence type="ECO:0000313" key="8">
    <source>
        <dbReference type="EMBL" id="QYD68586.1"/>
    </source>
</evidence>
<feature type="transmembrane region" description="Helical" evidence="6">
    <location>
        <begin position="254"/>
        <end position="276"/>
    </location>
</feature>
<feature type="transmembrane region" description="Helical" evidence="6">
    <location>
        <begin position="319"/>
        <end position="338"/>
    </location>
</feature>
<keyword evidence="2" id="KW-0813">Transport</keyword>
<dbReference type="EMBL" id="CP080095">
    <property type="protein sequence ID" value="QYD68586.1"/>
    <property type="molecule type" value="Genomic_DNA"/>
</dbReference>
<feature type="transmembrane region" description="Helical" evidence="6">
    <location>
        <begin position="116"/>
        <end position="138"/>
    </location>
</feature>
<comment type="subcellular location">
    <subcellularLocation>
        <location evidence="1">Membrane</location>
        <topology evidence="1">Multi-pass membrane protein</topology>
    </subcellularLocation>
</comment>
<accession>A0ABX8UI00</accession>
<name>A0ABX8UI00_9BURK</name>
<dbReference type="PROSITE" id="PS50850">
    <property type="entry name" value="MFS"/>
    <property type="match status" value="1"/>
</dbReference>
<feature type="transmembrane region" description="Helical" evidence="6">
    <location>
        <begin position="376"/>
        <end position="400"/>
    </location>
</feature>
<dbReference type="PANTHER" id="PTHR43791">
    <property type="entry name" value="PERMEASE-RELATED"/>
    <property type="match status" value="1"/>
</dbReference>
<protein>
    <submittedName>
        <fullName evidence="8">MFS transporter</fullName>
    </submittedName>
</protein>
<evidence type="ECO:0000313" key="9">
    <source>
        <dbReference type="Proteomes" id="UP000826462"/>
    </source>
</evidence>
<evidence type="ECO:0000256" key="4">
    <source>
        <dbReference type="ARBA" id="ARBA00022989"/>
    </source>
</evidence>
<keyword evidence="4 6" id="KW-1133">Transmembrane helix</keyword>
<dbReference type="Proteomes" id="UP000826462">
    <property type="component" value="Chromosome 1"/>
</dbReference>
<gene>
    <name evidence="8" type="ORF">KZJ38_20505</name>
</gene>
<evidence type="ECO:0000256" key="1">
    <source>
        <dbReference type="ARBA" id="ARBA00004141"/>
    </source>
</evidence>
<feature type="transmembrane region" description="Helical" evidence="6">
    <location>
        <begin position="344"/>
        <end position="364"/>
    </location>
</feature>
<feature type="transmembrane region" description="Helical" evidence="6">
    <location>
        <begin position="150"/>
        <end position="172"/>
    </location>
</feature>
<evidence type="ECO:0000256" key="6">
    <source>
        <dbReference type="SAM" id="Phobius"/>
    </source>
</evidence>
<evidence type="ECO:0000256" key="5">
    <source>
        <dbReference type="ARBA" id="ARBA00023136"/>
    </source>
</evidence>
<keyword evidence="9" id="KW-1185">Reference proteome</keyword>
<dbReference type="RefSeq" id="WP_219797973.1">
    <property type="nucleotide sequence ID" value="NZ_CP080095.1"/>
</dbReference>
<keyword evidence="5 6" id="KW-0472">Membrane</keyword>
<sequence>MADLQTRELEARDLQARVVRKLTWRILPFVMLLYFVSFLDRVNVGFAALSMNKAIGLTPTMFGLGGGIFFLGYFLCEVPSNLILNKVGARIWIARVMITWGLVSAASAFVTGPTSFYVLRFLLGVAEAGFFPGIILYLSQWFPARQRAVAAAAFMAAAPLSSALGSPISGALMELPTMGGLANWQWLFIIEAVPAVLLGFAVLKVLIDKPAQAPWLAPDEREWLVGTLREEERERGRHAGHTAGAMRALADPRVLVMALIYFGTSAGLYTLGLWAPQIIRQFGFSAFGTGMLNAIPNVLAVLGMVLWARHSDRKGERAWHVIIPCVAAGLGLAFAGMSQTVVEVVLALIIVNVGISAAKAPLWAMPATFLSGAGAAAGIAMINSIGNLGGFVGPFLIGWLKTLTGGYAAGLYVVAAFVTLSAVLTLMMSRRGERAQAVTESGL</sequence>